<comment type="caution">
    <text evidence="1">The sequence shown here is derived from an EMBL/GenBank/DDBJ whole genome shotgun (WGS) entry which is preliminary data.</text>
</comment>
<proteinExistence type="predicted"/>
<accession>A0A9D4JCH5</accession>
<sequence>MLLRPKQWLKDMKSVKHIPSTFLAYIDESGEIQICGNSSNAAKEIKLAFNYLDAGRQSETLFYINYHVLKKPISLSSCKDKAFLEDNDTYHFDCFKTHAGSKLNVFPNDPSEYNVRAKESEES</sequence>
<dbReference type="EMBL" id="JAIWYP010000006">
    <property type="protein sequence ID" value="KAH3806750.1"/>
    <property type="molecule type" value="Genomic_DNA"/>
</dbReference>
<reference evidence="1" key="1">
    <citation type="journal article" date="2019" name="bioRxiv">
        <title>The Genome of the Zebra Mussel, Dreissena polymorpha: A Resource for Invasive Species Research.</title>
        <authorList>
            <person name="McCartney M.A."/>
            <person name="Auch B."/>
            <person name="Kono T."/>
            <person name="Mallez S."/>
            <person name="Zhang Y."/>
            <person name="Obille A."/>
            <person name="Becker A."/>
            <person name="Abrahante J.E."/>
            <person name="Garbe J."/>
            <person name="Badalamenti J.P."/>
            <person name="Herman A."/>
            <person name="Mangelson H."/>
            <person name="Liachko I."/>
            <person name="Sullivan S."/>
            <person name="Sone E.D."/>
            <person name="Koren S."/>
            <person name="Silverstein K.A.T."/>
            <person name="Beckman K.B."/>
            <person name="Gohl D.M."/>
        </authorList>
    </citation>
    <scope>NUCLEOTIDE SEQUENCE</scope>
    <source>
        <strain evidence="1">Duluth1</strain>
        <tissue evidence="1">Whole animal</tissue>
    </source>
</reference>
<protein>
    <submittedName>
        <fullName evidence="1">Uncharacterized protein</fullName>
    </submittedName>
</protein>
<organism evidence="1 2">
    <name type="scientific">Dreissena polymorpha</name>
    <name type="common">Zebra mussel</name>
    <name type="synonym">Mytilus polymorpha</name>
    <dbReference type="NCBI Taxonomy" id="45954"/>
    <lineage>
        <taxon>Eukaryota</taxon>
        <taxon>Metazoa</taxon>
        <taxon>Spiralia</taxon>
        <taxon>Lophotrochozoa</taxon>
        <taxon>Mollusca</taxon>
        <taxon>Bivalvia</taxon>
        <taxon>Autobranchia</taxon>
        <taxon>Heteroconchia</taxon>
        <taxon>Euheterodonta</taxon>
        <taxon>Imparidentia</taxon>
        <taxon>Neoheterodontei</taxon>
        <taxon>Myida</taxon>
        <taxon>Dreissenoidea</taxon>
        <taxon>Dreissenidae</taxon>
        <taxon>Dreissena</taxon>
    </lineage>
</organism>
<keyword evidence="2" id="KW-1185">Reference proteome</keyword>
<name>A0A9D4JCH5_DREPO</name>
<reference evidence="1" key="2">
    <citation type="submission" date="2020-11" db="EMBL/GenBank/DDBJ databases">
        <authorList>
            <person name="McCartney M.A."/>
            <person name="Auch B."/>
            <person name="Kono T."/>
            <person name="Mallez S."/>
            <person name="Becker A."/>
            <person name="Gohl D.M."/>
            <person name="Silverstein K.A.T."/>
            <person name="Koren S."/>
            <person name="Bechman K.B."/>
            <person name="Herman A."/>
            <person name="Abrahante J.E."/>
            <person name="Garbe J."/>
        </authorList>
    </citation>
    <scope>NUCLEOTIDE SEQUENCE</scope>
    <source>
        <strain evidence="1">Duluth1</strain>
        <tissue evidence="1">Whole animal</tissue>
    </source>
</reference>
<gene>
    <name evidence="1" type="ORF">DPMN_135074</name>
</gene>
<evidence type="ECO:0000313" key="2">
    <source>
        <dbReference type="Proteomes" id="UP000828390"/>
    </source>
</evidence>
<dbReference type="AlphaFoldDB" id="A0A9D4JCH5"/>
<dbReference type="Proteomes" id="UP000828390">
    <property type="component" value="Unassembled WGS sequence"/>
</dbReference>
<evidence type="ECO:0000313" key="1">
    <source>
        <dbReference type="EMBL" id="KAH3806750.1"/>
    </source>
</evidence>